<gene>
    <name evidence="3" type="ORF">CUREI_04365</name>
</gene>
<dbReference type="AlphaFoldDB" id="A0A077HPQ4"/>
<protein>
    <submittedName>
        <fullName evidence="3">Mercury transporter</fullName>
    </submittedName>
</protein>
<keyword evidence="4" id="KW-1185">Reference proteome</keyword>
<dbReference type="STRING" id="401472.CUREI_04365"/>
<dbReference type="HOGENOM" id="CLU_123369_0_0_11"/>
<dbReference type="KEGG" id="cuv:CUREI_04365"/>
<sequence>MTYPRSRRSLSVPRPRHLASALFLTAVMALTTACASSPSGPSAAPGGSSPDAAGAVAVTVSDIDGTTRTIPDGKPAALFFFSAGCGECVEGADSLNKASTALGSSADYLLVDVDPREPKETINGFRDYIKAPELPAVIDTGATLTTRYKVTSMSTLVVVDAKGDVTFRATDPSAEKIQEELTKAGAQ</sequence>
<dbReference type="InterPro" id="IPR013766">
    <property type="entry name" value="Thioredoxin_domain"/>
</dbReference>
<proteinExistence type="predicted"/>
<dbReference type="InterPro" id="IPR036249">
    <property type="entry name" value="Thioredoxin-like_sf"/>
</dbReference>
<dbReference type="Proteomes" id="UP000028939">
    <property type="component" value="Chromosome"/>
</dbReference>
<name>A0A077HPQ4_9CORY</name>
<accession>A0A077HPQ4</accession>
<feature type="signal peptide" evidence="1">
    <location>
        <begin position="1"/>
        <end position="35"/>
    </location>
</feature>
<evidence type="ECO:0000313" key="3">
    <source>
        <dbReference type="EMBL" id="AIL96627.1"/>
    </source>
</evidence>
<dbReference type="PROSITE" id="PS51257">
    <property type="entry name" value="PROKAR_LIPOPROTEIN"/>
    <property type="match status" value="1"/>
</dbReference>
<keyword evidence="1" id="KW-0732">Signal</keyword>
<evidence type="ECO:0000259" key="2">
    <source>
        <dbReference type="PROSITE" id="PS51352"/>
    </source>
</evidence>
<dbReference type="EMBL" id="CP009215">
    <property type="protein sequence ID" value="AIL96627.1"/>
    <property type="molecule type" value="Genomic_DNA"/>
</dbReference>
<organism evidence="3 4">
    <name type="scientific">Corynebacterium ureicelerivorans</name>
    <dbReference type="NCBI Taxonomy" id="401472"/>
    <lineage>
        <taxon>Bacteria</taxon>
        <taxon>Bacillati</taxon>
        <taxon>Actinomycetota</taxon>
        <taxon>Actinomycetes</taxon>
        <taxon>Mycobacteriales</taxon>
        <taxon>Corynebacteriaceae</taxon>
        <taxon>Corynebacterium</taxon>
    </lineage>
</organism>
<reference evidence="3 4" key="1">
    <citation type="submission" date="2014-08" db="EMBL/GenBank/DDBJ databases">
        <title>Complete genome sequence of Corynebacterium ureicelerivorans DSM 45051, a lipophilic and urea-splitting isolate from a blood culture of a septicaemia patient.</title>
        <authorList>
            <person name="Tippelt A."/>
            <person name="Albersmeier A."/>
            <person name="Brinkrolf K."/>
            <person name="Ruckert C."/>
            <person name="Tauch A."/>
        </authorList>
    </citation>
    <scope>NUCLEOTIDE SEQUENCE [LARGE SCALE GENOMIC DNA]</scope>
    <source>
        <strain evidence="3 4">IMMIB RIV-2301</strain>
    </source>
</reference>
<dbReference type="Gene3D" id="3.40.30.10">
    <property type="entry name" value="Glutaredoxin"/>
    <property type="match status" value="1"/>
</dbReference>
<feature type="chain" id="PRO_5001718886" evidence="1">
    <location>
        <begin position="36"/>
        <end position="187"/>
    </location>
</feature>
<dbReference type="SUPFAM" id="SSF52833">
    <property type="entry name" value="Thioredoxin-like"/>
    <property type="match status" value="1"/>
</dbReference>
<evidence type="ECO:0000313" key="4">
    <source>
        <dbReference type="Proteomes" id="UP000028939"/>
    </source>
</evidence>
<dbReference type="PROSITE" id="PS51352">
    <property type="entry name" value="THIOREDOXIN_2"/>
    <property type="match status" value="1"/>
</dbReference>
<evidence type="ECO:0000256" key="1">
    <source>
        <dbReference type="SAM" id="SignalP"/>
    </source>
</evidence>
<feature type="domain" description="Thioredoxin" evidence="2">
    <location>
        <begin position="38"/>
        <end position="186"/>
    </location>
</feature>